<evidence type="ECO:0000259" key="1">
    <source>
        <dbReference type="Pfam" id="PF13577"/>
    </source>
</evidence>
<dbReference type="Proteomes" id="UP000325295">
    <property type="component" value="Chromosome"/>
</dbReference>
<dbReference type="Gene3D" id="3.10.450.50">
    <property type="match status" value="1"/>
</dbReference>
<dbReference type="OrthoDB" id="764870at2"/>
<dbReference type="EMBL" id="CP043939">
    <property type="protein sequence ID" value="QER68203.1"/>
    <property type="molecule type" value="Genomic_DNA"/>
</dbReference>
<dbReference type="AlphaFoldDB" id="A0A5P1X3V0"/>
<reference evidence="2 3" key="1">
    <citation type="submission" date="2019-09" db="EMBL/GenBank/DDBJ databases">
        <title>Complete Genome Sequence of Lactobacillus nenjiangensis SH-Y15, isolated from sauerkraut.</title>
        <authorList>
            <person name="Yang H."/>
        </authorList>
    </citation>
    <scope>NUCLEOTIDE SEQUENCE [LARGE SCALE GENOMIC DNA]</scope>
    <source>
        <strain evidence="2 3">SH-Y15</strain>
    </source>
</reference>
<dbReference type="KEGG" id="lnn:F0161_10360"/>
<keyword evidence="3" id="KW-1185">Reference proteome</keyword>
<dbReference type="Pfam" id="PF13577">
    <property type="entry name" value="SnoaL_4"/>
    <property type="match status" value="1"/>
</dbReference>
<evidence type="ECO:0000313" key="2">
    <source>
        <dbReference type="EMBL" id="QER68203.1"/>
    </source>
</evidence>
<dbReference type="InterPro" id="IPR032710">
    <property type="entry name" value="NTF2-like_dom_sf"/>
</dbReference>
<protein>
    <recommendedName>
        <fullName evidence="1">SnoaL-like domain-containing protein</fullName>
    </recommendedName>
</protein>
<organism evidence="2 3">
    <name type="scientific">Paucilactobacillus nenjiangensis</name>
    <dbReference type="NCBI Taxonomy" id="1296540"/>
    <lineage>
        <taxon>Bacteria</taxon>
        <taxon>Bacillati</taxon>
        <taxon>Bacillota</taxon>
        <taxon>Bacilli</taxon>
        <taxon>Lactobacillales</taxon>
        <taxon>Lactobacillaceae</taxon>
        <taxon>Paucilactobacillus</taxon>
    </lineage>
</organism>
<dbReference type="InterPro" id="IPR037401">
    <property type="entry name" value="SnoaL-like"/>
</dbReference>
<evidence type="ECO:0000313" key="3">
    <source>
        <dbReference type="Proteomes" id="UP000325295"/>
    </source>
</evidence>
<dbReference type="SUPFAM" id="SSF54427">
    <property type="entry name" value="NTF2-like"/>
    <property type="match status" value="1"/>
</dbReference>
<accession>A0A5P1X3V0</accession>
<proteinExistence type="predicted"/>
<sequence>MDSNAFIEVSAFLVKADELASQRNYEQYLDLFTPNGTIILPDKSTISLDQMNTFLHQTWGNEPAESIHLTLNSVITSITQNEAYATTKMLIIDPSHNKIVNIVAVNHELILVGKRWYYHSRTIQTL</sequence>
<gene>
    <name evidence="2" type="ORF">F0161_10360</name>
</gene>
<name>A0A5P1X3V0_9LACO</name>
<feature type="domain" description="SnoaL-like" evidence="1">
    <location>
        <begin position="15"/>
        <end position="122"/>
    </location>
</feature>
<dbReference type="RefSeq" id="WP_137602449.1">
    <property type="nucleotide sequence ID" value="NZ_BJEB01000051.1"/>
</dbReference>